<feature type="transmembrane region" description="Helical" evidence="9">
    <location>
        <begin position="54"/>
        <end position="71"/>
    </location>
</feature>
<feature type="domain" description="Tripartite ATP-independent periplasmic transporters DctQ component" evidence="10">
    <location>
        <begin position="30"/>
        <end position="161"/>
    </location>
</feature>
<accession>A0A1R3W1C0</accession>
<comment type="similarity">
    <text evidence="8 9">Belongs to the TRAP transporter small permease family.</text>
</comment>
<feature type="transmembrane region" description="Helical" evidence="9">
    <location>
        <begin position="92"/>
        <end position="113"/>
    </location>
</feature>
<evidence type="ECO:0000256" key="9">
    <source>
        <dbReference type="RuleBase" id="RU369079"/>
    </source>
</evidence>
<dbReference type="Proteomes" id="UP000223759">
    <property type="component" value="Unassembled WGS sequence"/>
</dbReference>
<dbReference type="EMBL" id="FTPK01000002">
    <property type="protein sequence ID" value="SIT70274.1"/>
    <property type="molecule type" value="Genomic_DNA"/>
</dbReference>
<keyword evidence="4 9" id="KW-0997">Cell inner membrane</keyword>
<evidence type="ECO:0000256" key="3">
    <source>
        <dbReference type="ARBA" id="ARBA00022475"/>
    </source>
</evidence>
<dbReference type="InterPro" id="IPR007387">
    <property type="entry name" value="TRAP_DctQ"/>
</dbReference>
<dbReference type="GO" id="GO:0022857">
    <property type="term" value="F:transmembrane transporter activity"/>
    <property type="evidence" value="ECO:0007669"/>
    <property type="project" value="UniProtKB-UniRule"/>
</dbReference>
<keyword evidence="5 9" id="KW-0812">Transmembrane</keyword>
<dbReference type="AlphaFoldDB" id="A0A1R3W1C0"/>
<comment type="subunit">
    <text evidence="9">The complex comprises the extracytoplasmic solute receptor protein and the two transmembrane proteins.</text>
</comment>
<dbReference type="OrthoDB" id="9795655at2"/>
<gene>
    <name evidence="11" type="ORF">SAMN05216526_1277</name>
</gene>
<evidence type="ECO:0000259" key="10">
    <source>
        <dbReference type="Pfam" id="PF04290"/>
    </source>
</evidence>
<dbReference type="Pfam" id="PF04290">
    <property type="entry name" value="DctQ"/>
    <property type="match status" value="1"/>
</dbReference>
<evidence type="ECO:0000256" key="1">
    <source>
        <dbReference type="ARBA" id="ARBA00004429"/>
    </source>
</evidence>
<evidence type="ECO:0000256" key="8">
    <source>
        <dbReference type="ARBA" id="ARBA00038436"/>
    </source>
</evidence>
<keyword evidence="7 9" id="KW-0472">Membrane</keyword>
<evidence type="ECO:0000256" key="7">
    <source>
        <dbReference type="ARBA" id="ARBA00023136"/>
    </source>
</evidence>
<evidence type="ECO:0000256" key="5">
    <source>
        <dbReference type="ARBA" id="ARBA00022692"/>
    </source>
</evidence>
<reference evidence="11 12" key="1">
    <citation type="submission" date="2017-01" db="EMBL/GenBank/DDBJ databases">
        <authorList>
            <person name="Mah S.A."/>
            <person name="Swanson W.J."/>
            <person name="Moy G.W."/>
            <person name="Vacquier V.D."/>
        </authorList>
    </citation>
    <scope>NUCLEOTIDE SEQUENCE [LARGE SCALE GENOMIC DNA]</scope>
    <source>
        <strain evidence="11 12">M9</strain>
    </source>
</reference>
<protein>
    <recommendedName>
        <fullName evidence="9">TRAP transporter small permease protein</fullName>
    </recommendedName>
</protein>
<evidence type="ECO:0000256" key="6">
    <source>
        <dbReference type="ARBA" id="ARBA00022989"/>
    </source>
</evidence>
<keyword evidence="3" id="KW-1003">Cell membrane</keyword>
<proteinExistence type="inferred from homology"/>
<dbReference type="GO" id="GO:0005886">
    <property type="term" value="C:plasma membrane"/>
    <property type="evidence" value="ECO:0007669"/>
    <property type="project" value="UniProtKB-SubCell"/>
</dbReference>
<keyword evidence="6 9" id="KW-1133">Transmembrane helix</keyword>
<feature type="transmembrane region" description="Helical" evidence="9">
    <location>
        <begin position="12"/>
        <end position="34"/>
    </location>
</feature>
<dbReference type="PANTHER" id="PTHR35011:SF4">
    <property type="entry name" value="SLL1102 PROTEIN"/>
    <property type="match status" value="1"/>
</dbReference>
<name>A0A1R3W1C0_9GAMM</name>
<keyword evidence="12" id="KW-1185">Reference proteome</keyword>
<dbReference type="PANTHER" id="PTHR35011">
    <property type="entry name" value="2,3-DIKETO-L-GULONATE TRAP TRANSPORTER SMALL PERMEASE PROTEIN YIAM"/>
    <property type="match status" value="1"/>
</dbReference>
<sequence>MYLFLHRLERVLYRITSISGWVAAVSMAALILLVFGNMAARYLMGFGAVWLQELEWYILSLSVMTAIAYAMRADEHVRVDIFSSRLNRKGRMWLDMLTMTLVAVPVAILVLYYTWPFVQTSYVRGERSPNAGGMPWTFLPKAMILLGFFLILSESIRKIISVGRRLSFHYRRPANPPRNRNHAA</sequence>
<comment type="function">
    <text evidence="9">Part of the tripartite ATP-independent periplasmic (TRAP) transport system.</text>
</comment>
<dbReference type="STRING" id="233100.SAMN05216526_1277"/>
<evidence type="ECO:0000256" key="4">
    <source>
        <dbReference type="ARBA" id="ARBA00022519"/>
    </source>
</evidence>
<evidence type="ECO:0000313" key="12">
    <source>
        <dbReference type="Proteomes" id="UP000223759"/>
    </source>
</evidence>
<evidence type="ECO:0000256" key="2">
    <source>
        <dbReference type="ARBA" id="ARBA00022448"/>
    </source>
</evidence>
<dbReference type="InterPro" id="IPR055348">
    <property type="entry name" value="DctQ"/>
</dbReference>
<organism evidence="11 12">
    <name type="scientific">Ectothiorhodosinus mongolicus</name>
    <dbReference type="NCBI Taxonomy" id="233100"/>
    <lineage>
        <taxon>Bacteria</taxon>
        <taxon>Pseudomonadati</taxon>
        <taxon>Pseudomonadota</taxon>
        <taxon>Gammaproteobacteria</taxon>
        <taxon>Chromatiales</taxon>
        <taxon>Ectothiorhodospiraceae</taxon>
        <taxon>Ectothiorhodosinus</taxon>
    </lineage>
</organism>
<evidence type="ECO:0000313" key="11">
    <source>
        <dbReference type="EMBL" id="SIT70274.1"/>
    </source>
</evidence>
<keyword evidence="2 9" id="KW-0813">Transport</keyword>
<comment type="subcellular location">
    <subcellularLocation>
        <location evidence="1 9">Cell inner membrane</location>
        <topology evidence="1 9">Multi-pass membrane protein</topology>
    </subcellularLocation>
</comment>
<feature type="transmembrane region" description="Helical" evidence="9">
    <location>
        <begin position="133"/>
        <end position="152"/>
    </location>
</feature>